<dbReference type="OrthoDB" id="6260732at2759"/>
<dbReference type="InterPro" id="IPR013932">
    <property type="entry name" value="TATA-bd_TIP120"/>
</dbReference>
<accession>A0A9P8QAD9</accession>
<dbReference type="AlphaFoldDB" id="A0A9P8QAD9"/>
<dbReference type="InterPro" id="IPR016024">
    <property type="entry name" value="ARM-type_fold"/>
</dbReference>
<reference evidence="6" key="1">
    <citation type="journal article" date="2021" name="Open Biol.">
        <title>Shared evolutionary footprints suggest mitochondrial oxidative damage underlies multiple complex I losses in fungi.</title>
        <authorList>
            <person name="Schikora-Tamarit M.A."/>
            <person name="Marcet-Houben M."/>
            <person name="Nosek J."/>
            <person name="Gabaldon T."/>
        </authorList>
    </citation>
    <scope>NUCLEOTIDE SEQUENCE</scope>
    <source>
        <strain evidence="6">CBS2887</strain>
    </source>
</reference>
<dbReference type="EMBL" id="JAEUBG010001160">
    <property type="protein sequence ID" value="KAH3686876.1"/>
    <property type="molecule type" value="Genomic_DNA"/>
</dbReference>
<evidence type="ECO:0000259" key="5">
    <source>
        <dbReference type="Pfam" id="PF08623"/>
    </source>
</evidence>
<feature type="domain" description="TATA-binding protein interacting (TIP20)" evidence="5">
    <location>
        <begin position="1014"/>
        <end position="1153"/>
    </location>
</feature>
<dbReference type="PANTHER" id="PTHR12696">
    <property type="entry name" value="TIP120"/>
    <property type="match status" value="1"/>
</dbReference>
<dbReference type="Proteomes" id="UP000774326">
    <property type="component" value="Unassembled WGS sequence"/>
</dbReference>
<comment type="similarity">
    <text evidence="1">Belongs to the CAND family.</text>
</comment>
<dbReference type="GO" id="GO:0010265">
    <property type="term" value="P:SCF complex assembly"/>
    <property type="evidence" value="ECO:0007669"/>
    <property type="project" value="InterPro"/>
</dbReference>
<comment type="caution">
    <text evidence="6">The sequence shown here is derived from an EMBL/GenBank/DDBJ whole genome shotgun (WGS) entry which is preliminary data.</text>
</comment>
<proteinExistence type="inferred from homology"/>
<evidence type="ECO:0000256" key="4">
    <source>
        <dbReference type="SAM" id="MobiDB-lite"/>
    </source>
</evidence>
<dbReference type="InterPro" id="IPR039852">
    <property type="entry name" value="CAND1/CAND2"/>
</dbReference>
<protein>
    <recommendedName>
        <fullName evidence="5">TATA-binding protein interacting (TIP20) domain-containing protein</fullName>
    </recommendedName>
</protein>
<dbReference type="InterPro" id="IPR011989">
    <property type="entry name" value="ARM-like"/>
</dbReference>
<name>A0A9P8QAD9_WICPI</name>
<feature type="region of interest" description="Disordered" evidence="4">
    <location>
        <begin position="269"/>
        <end position="304"/>
    </location>
</feature>
<dbReference type="Gene3D" id="1.25.10.10">
    <property type="entry name" value="Leucine-rich Repeat Variant"/>
    <property type="match status" value="1"/>
</dbReference>
<sequence>MSVDFQNVDRKLKEITEKSRDVDPDLRFMAVTDLNKLVTEQKSIISTVDHYSKKATALLLEALNDVNSDIQSQALKCFAPLTPTLTDGELINVFLKLNEQIVASNSITTSVYTMAILEILKNINLKHSSTGQEIASKLIGWNVDSQGRDIKTTLDAIETVTEVIKNIGNTLTQPQKGFLCEALIRAIYSSQNIISKRSITALGFLVPNLDNGELNFLIGLIQQRGDGDADQTLLTLLSYISIAGADGSVLEPFFENVFNFTVKHLSLASTGPVNEDGDDEEEEEIEDEDQDSGDEADNDDQQKADDIRYESLRLISSLLPIGESLNAHIPSIINIIKQYLKYDPYSNTDDDEDEDELEMDDLDDEYDELDDGSEDSSWKLRKQSAELVSDLVGSFPLVINQVYNSGLFELILKSIVDANESVTIAKLDALKHIIEGTVQQHSKIKPDNTKRRGSDFSMVEGNGIDSSLSQLATFRTQIVNIITKELKAVKSNNAQKYNTFLGFFQIFNNLNEDLTPLLKTVREHNFGLNLDLLTFYSKILENNDLQFFDQTELNYVVCMVNDGLRGSSHISILNSIQTAIDINNLKFNEQLLNSIVALIENPKNDSELRNTAIEALSSIDELPSHDANQLLVLFATTVRNEHTALSSIHSITKLISVFYSVVDQAVISQIVNEYKLILLSQRFQTAIIESLVEITRHFTIDVSIAEPLKSLFNESSTQSSVIKILAHLRLPSVELKEIYLRASQLDEIDDEALTEVGVEIGSDLIPVLQQSSTGSNQRNIKVMAAIIAKEQIIPLVKQSETELKSGVEPLFNIKLLGYLSQFGVDVDAQLDDLTKFFENEELKFYAAETLGNIIAKNYQDYINVFLQKILAGEQRQLLLLAIKQVLKVNKHISVETCTDIWNTVMTTLESLEEIDDDICKISAQIIGYILVQNCGSNYFFDAASQLLTQSHSKAIIYSIIASVKFILAYDNIISLELMESLLLQSFAKITDEDLKIKQISVIALVTTLNNQFNLVVPYLDVILPNIYEELKARKQYEHVITIGPFKHRVDKALEIRKNSFEILYKLCLNHSILTNVDFNVILSHVAKAGIVADILTISSLIITKLLEFDDVSLTAEDKTFMKEGIDKMLTQIKRKEDSQKETKDDQENKNTLTKLRKLVFVEDHL</sequence>
<evidence type="ECO:0000313" key="7">
    <source>
        <dbReference type="Proteomes" id="UP000774326"/>
    </source>
</evidence>
<organism evidence="6 7">
    <name type="scientific">Wickerhamomyces pijperi</name>
    <name type="common">Yeast</name>
    <name type="synonym">Pichia pijperi</name>
    <dbReference type="NCBI Taxonomy" id="599730"/>
    <lineage>
        <taxon>Eukaryota</taxon>
        <taxon>Fungi</taxon>
        <taxon>Dikarya</taxon>
        <taxon>Ascomycota</taxon>
        <taxon>Saccharomycotina</taxon>
        <taxon>Saccharomycetes</taxon>
        <taxon>Phaffomycetales</taxon>
        <taxon>Wickerhamomycetaceae</taxon>
        <taxon>Wickerhamomyces</taxon>
    </lineage>
</organism>
<keyword evidence="2" id="KW-0677">Repeat</keyword>
<feature type="compositionally biased region" description="Acidic residues" evidence="4">
    <location>
        <begin position="275"/>
        <end position="299"/>
    </location>
</feature>
<reference evidence="6" key="2">
    <citation type="submission" date="2021-01" db="EMBL/GenBank/DDBJ databases">
        <authorList>
            <person name="Schikora-Tamarit M.A."/>
        </authorList>
    </citation>
    <scope>NUCLEOTIDE SEQUENCE</scope>
    <source>
        <strain evidence="6">CBS2887</strain>
    </source>
</reference>
<dbReference type="SUPFAM" id="SSF48371">
    <property type="entry name" value="ARM repeat"/>
    <property type="match status" value="1"/>
</dbReference>
<evidence type="ECO:0000313" key="6">
    <source>
        <dbReference type="EMBL" id="KAH3686876.1"/>
    </source>
</evidence>
<evidence type="ECO:0000256" key="1">
    <source>
        <dbReference type="ARBA" id="ARBA00007657"/>
    </source>
</evidence>
<keyword evidence="7" id="KW-1185">Reference proteome</keyword>
<gene>
    <name evidence="6" type="ORF">WICPIJ_002140</name>
</gene>
<evidence type="ECO:0000256" key="3">
    <source>
        <dbReference type="ARBA" id="ARBA00022786"/>
    </source>
</evidence>
<evidence type="ECO:0000256" key="2">
    <source>
        <dbReference type="ARBA" id="ARBA00022737"/>
    </source>
</evidence>
<dbReference type="Pfam" id="PF08623">
    <property type="entry name" value="TIP120"/>
    <property type="match status" value="1"/>
</dbReference>
<keyword evidence="3" id="KW-0833">Ubl conjugation pathway</keyword>